<feature type="chain" id="PRO_5022703106" description="IgA peptidase M64" evidence="1">
    <location>
        <begin position="18"/>
        <end position="557"/>
    </location>
</feature>
<proteinExistence type="predicted"/>
<reference evidence="2 3" key="1">
    <citation type="submission" date="2019-08" db="EMBL/GenBank/DDBJ databases">
        <authorList>
            <person name="Liang Q."/>
        </authorList>
    </citation>
    <scope>NUCLEOTIDE SEQUENCE [LARGE SCALE GENOMIC DNA]</scope>
    <source>
        <strain evidence="2 3">V1718</strain>
    </source>
</reference>
<dbReference type="AlphaFoldDB" id="A0A5B8XVQ2"/>
<dbReference type="RefSeq" id="WP_146959224.1">
    <property type="nucleotide sequence ID" value="NZ_CP042467.1"/>
</dbReference>
<dbReference type="OrthoDB" id="9143597at2"/>
<dbReference type="InterPro" id="IPR019026">
    <property type="entry name" value="Peptidase_M64_IgA"/>
</dbReference>
<evidence type="ECO:0000313" key="3">
    <source>
        <dbReference type="Proteomes" id="UP000321595"/>
    </source>
</evidence>
<accession>A0A5B8XVQ2</accession>
<dbReference type="GO" id="GO:0008237">
    <property type="term" value="F:metallopeptidase activity"/>
    <property type="evidence" value="ECO:0007669"/>
    <property type="project" value="InterPro"/>
</dbReference>
<gene>
    <name evidence="2" type="ORF">FRD01_09855</name>
</gene>
<dbReference type="Pfam" id="PF09471">
    <property type="entry name" value="Peptidase_M64"/>
    <property type="match status" value="1"/>
</dbReference>
<dbReference type="EMBL" id="CP042467">
    <property type="protein sequence ID" value="QED27539.1"/>
    <property type="molecule type" value="Genomic_DNA"/>
</dbReference>
<evidence type="ECO:0000256" key="1">
    <source>
        <dbReference type="SAM" id="SignalP"/>
    </source>
</evidence>
<dbReference type="PROSITE" id="PS51257">
    <property type="entry name" value="PROKAR_LIPOPROTEIN"/>
    <property type="match status" value="1"/>
</dbReference>
<feature type="signal peptide" evidence="1">
    <location>
        <begin position="1"/>
        <end position="17"/>
    </location>
</feature>
<dbReference type="InterPro" id="IPR024079">
    <property type="entry name" value="MetalloPept_cat_dom_sf"/>
</dbReference>
<keyword evidence="3" id="KW-1185">Reference proteome</keyword>
<dbReference type="KEGG" id="bbae:FRD01_09855"/>
<protein>
    <recommendedName>
        <fullName evidence="4">IgA peptidase M64</fullName>
    </recommendedName>
</protein>
<dbReference type="Proteomes" id="UP000321595">
    <property type="component" value="Chromosome"/>
</dbReference>
<organism evidence="2 3">
    <name type="scientific">Microvenator marinus</name>
    <dbReference type="NCBI Taxonomy" id="2600177"/>
    <lineage>
        <taxon>Bacteria</taxon>
        <taxon>Deltaproteobacteria</taxon>
        <taxon>Bradymonadales</taxon>
        <taxon>Microvenatoraceae</taxon>
        <taxon>Microvenator</taxon>
    </lineage>
</organism>
<name>A0A5B8XVQ2_9DELT</name>
<dbReference type="Gene3D" id="3.40.390.10">
    <property type="entry name" value="Collagenase (Catalytic Domain)"/>
    <property type="match status" value="1"/>
</dbReference>
<evidence type="ECO:0008006" key="4">
    <source>
        <dbReference type="Google" id="ProtNLM"/>
    </source>
</evidence>
<sequence length="557" mass="61678">MKFVFALFIALVAFSCAEDAPGNLELVSSPEYVEDRSARVVIFEGAVARGDVYSATVSRVLDSPVYMDWDTEFSGDTFWISRVSIRDAENQILWADQINTMFQLVEFLSTVIAQQTNLSLGPFQSFTFVYEQYPALVEFAVRMPIGIPGGVDLVLEVPDADGEFQEVFRGGVAELVEREEPPQIATEITTYHETGPPEDSLDIVILGDGYRTQERENFELDSKAISDAILRTEPFASHKGIINIHAVFTPSVDRGAGYDCTGNPFLDAGCRTELRDTVFGTTFVVTALADRLNLDFGASDRVAMPLEIARIYDVASQAQFDEIVLISNTRRPSGFAGLYISVLTTYGGDRSVFPDVAVHELGHSFGVLGDEYMVQGDPCLFNEPRVPLPVNIAPFDDGEVKWSQWVGPSTPIPTPDSEKIAHPVGAYEGAYNCDFLYRPSYECKMNTDEKGDFCPVCMEQMTRRLYSVVDITANEEPLVEENGSSIVFHAPLHEEGPWTANWFVNDEPVGQGPSFELNAGDISGQAVVAAEVVETSGNTRVEDPRLSRRLEWQVRRQ</sequence>
<evidence type="ECO:0000313" key="2">
    <source>
        <dbReference type="EMBL" id="QED27539.1"/>
    </source>
</evidence>
<keyword evidence="1" id="KW-0732">Signal</keyword>